<keyword evidence="2" id="KW-1185">Reference proteome</keyword>
<evidence type="ECO:0000313" key="1">
    <source>
        <dbReference type="EMBL" id="QNA44281.1"/>
    </source>
</evidence>
<sequence length="301" mass="35207">MNQDPPIEYFFNVIEDKINGTSLLNFFSTLRIEQDPFEFINKLDQELNLNMIEIETDQEITDSLYTGITNGGKKVKVKGFGSKGQWTNYIAVYGNDIVGCYKQLLKTYYNTGIPLYREKLNVLNNTIAKLSGMRNYTSIRNQFSFAGNTTFIVRKTTTKFYPVHYTWLSLTEKTRKDLKWLFQIRFEIYDELLMQTRLILSELENDSYKYSSFQLNKAKGKYIIVEFIEALTARGSYLSLSKDKNEAQKQKNILLGHLFDLFGLDQANFAKLTYNLYNRNNKDRFLKELVGKLDPLNKKDE</sequence>
<proteinExistence type="predicted"/>
<evidence type="ECO:0008006" key="3">
    <source>
        <dbReference type="Google" id="ProtNLM"/>
    </source>
</evidence>
<dbReference type="RefSeq" id="WP_182802543.1">
    <property type="nucleotide sequence ID" value="NZ_CP060007.1"/>
</dbReference>
<dbReference type="Proteomes" id="UP000515344">
    <property type="component" value="Chromosome"/>
</dbReference>
<protein>
    <recommendedName>
        <fullName evidence="3">Replication initiation protein</fullName>
    </recommendedName>
</protein>
<accession>A0A7G5XFM8</accession>
<name>A0A7G5XFM8_9BACT</name>
<organism evidence="1 2">
    <name type="scientific">Lacibacter sediminis</name>
    <dbReference type="NCBI Taxonomy" id="2760713"/>
    <lineage>
        <taxon>Bacteria</taxon>
        <taxon>Pseudomonadati</taxon>
        <taxon>Bacteroidota</taxon>
        <taxon>Chitinophagia</taxon>
        <taxon>Chitinophagales</taxon>
        <taxon>Chitinophagaceae</taxon>
        <taxon>Lacibacter</taxon>
    </lineage>
</organism>
<dbReference type="EMBL" id="CP060007">
    <property type="protein sequence ID" value="QNA44281.1"/>
    <property type="molecule type" value="Genomic_DNA"/>
</dbReference>
<dbReference type="KEGG" id="lacs:H4075_19795"/>
<dbReference type="AlphaFoldDB" id="A0A7G5XFM8"/>
<reference evidence="2" key="1">
    <citation type="submission" date="2020-08" db="EMBL/GenBank/DDBJ databases">
        <title>Lacibacter sp. S13-6-6 genome sequencing.</title>
        <authorList>
            <person name="Jin L."/>
        </authorList>
    </citation>
    <scope>NUCLEOTIDE SEQUENCE [LARGE SCALE GENOMIC DNA]</scope>
    <source>
        <strain evidence="2">S13-6-6</strain>
    </source>
</reference>
<gene>
    <name evidence="1" type="ORF">H4075_19795</name>
</gene>
<evidence type="ECO:0000313" key="2">
    <source>
        <dbReference type="Proteomes" id="UP000515344"/>
    </source>
</evidence>